<dbReference type="RefSeq" id="XP_024553720.1">
    <property type="nucleotide sequence ID" value="XM_024697903.1"/>
</dbReference>
<gene>
    <name evidence="3" type="ORF">BCIN_16g01560</name>
</gene>
<dbReference type="Pfam" id="PF11735">
    <property type="entry name" value="CAP59_mtransfer"/>
    <property type="match status" value="1"/>
</dbReference>
<dbReference type="VEuPathDB" id="FungiDB:Bcin16g01560"/>
<evidence type="ECO:0000256" key="2">
    <source>
        <dbReference type="SAM" id="Phobius"/>
    </source>
</evidence>
<name>A0A384K694_BOTFB</name>
<feature type="region of interest" description="Disordered" evidence="1">
    <location>
        <begin position="1"/>
        <end position="23"/>
    </location>
</feature>
<dbReference type="OrthoDB" id="262547at2759"/>
<feature type="region of interest" description="Disordered" evidence="1">
    <location>
        <begin position="472"/>
        <end position="499"/>
    </location>
</feature>
<dbReference type="Proteomes" id="UP000001798">
    <property type="component" value="Chromosome 16"/>
</dbReference>
<reference evidence="3 4" key="3">
    <citation type="journal article" date="2017" name="Mol. Plant Pathol.">
        <title>A gapless genome sequence of the fungus Botrytis cinerea.</title>
        <authorList>
            <person name="Van Kan J.A."/>
            <person name="Stassen J.H."/>
            <person name="Mosbach A."/>
            <person name="Van Der Lee T.A."/>
            <person name="Faino L."/>
            <person name="Farmer A.D."/>
            <person name="Papasotiriou D.G."/>
            <person name="Zhou S."/>
            <person name="Seidl M.F."/>
            <person name="Cottam E."/>
            <person name="Edel D."/>
            <person name="Hahn M."/>
            <person name="Schwartz D.C."/>
            <person name="Dietrich R.A."/>
            <person name="Widdison S."/>
            <person name="Scalliet G."/>
        </authorList>
    </citation>
    <scope>NUCLEOTIDE SEQUENCE [LARGE SCALE GENOMIC DNA]</scope>
    <source>
        <strain evidence="3 4">B05.10</strain>
    </source>
</reference>
<dbReference type="AlphaFoldDB" id="A0A384K694"/>
<reference evidence="3 4" key="1">
    <citation type="journal article" date="2011" name="PLoS Genet.">
        <title>Genomic analysis of the necrotrophic fungal pathogens Sclerotinia sclerotiorum and Botrytis cinerea.</title>
        <authorList>
            <person name="Amselem J."/>
            <person name="Cuomo C.A."/>
            <person name="van Kan J.A."/>
            <person name="Viaud M."/>
            <person name="Benito E.P."/>
            <person name="Couloux A."/>
            <person name="Coutinho P.M."/>
            <person name="de Vries R.P."/>
            <person name="Dyer P.S."/>
            <person name="Fillinger S."/>
            <person name="Fournier E."/>
            <person name="Gout L."/>
            <person name="Hahn M."/>
            <person name="Kohn L."/>
            <person name="Lapalu N."/>
            <person name="Plummer K.M."/>
            <person name="Pradier J.M."/>
            <person name="Quevillon E."/>
            <person name="Sharon A."/>
            <person name="Simon A."/>
            <person name="ten Have A."/>
            <person name="Tudzynski B."/>
            <person name="Tudzynski P."/>
            <person name="Wincker P."/>
            <person name="Andrew M."/>
            <person name="Anthouard V."/>
            <person name="Beever R.E."/>
            <person name="Beffa R."/>
            <person name="Benoit I."/>
            <person name="Bouzid O."/>
            <person name="Brault B."/>
            <person name="Chen Z."/>
            <person name="Choquer M."/>
            <person name="Collemare J."/>
            <person name="Cotton P."/>
            <person name="Danchin E.G."/>
            <person name="Da Silva C."/>
            <person name="Gautier A."/>
            <person name="Giraud C."/>
            <person name="Giraud T."/>
            <person name="Gonzalez C."/>
            <person name="Grossetete S."/>
            <person name="Guldener U."/>
            <person name="Henrissat B."/>
            <person name="Howlett B.J."/>
            <person name="Kodira C."/>
            <person name="Kretschmer M."/>
            <person name="Lappartient A."/>
            <person name="Leroch M."/>
            <person name="Levis C."/>
            <person name="Mauceli E."/>
            <person name="Neuveglise C."/>
            <person name="Oeser B."/>
            <person name="Pearson M."/>
            <person name="Poulain J."/>
            <person name="Poussereau N."/>
            <person name="Quesneville H."/>
            <person name="Rascle C."/>
            <person name="Schumacher J."/>
            <person name="Segurens B."/>
            <person name="Sexton A."/>
            <person name="Silva E."/>
            <person name="Sirven C."/>
            <person name="Soanes D.M."/>
            <person name="Talbot N.J."/>
            <person name="Templeton M."/>
            <person name="Yandava C."/>
            <person name="Yarden O."/>
            <person name="Zeng Q."/>
            <person name="Rollins J.A."/>
            <person name="Lebrun M.H."/>
            <person name="Dickman M."/>
        </authorList>
    </citation>
    <scope>NUCLEOTIDE SEQUENCE [LARGE SCALE GENOMIC DNA]</scope>
    <source>
        <strain evidence="3 4">B05.10</strain>
    </source>
</reference>
<reference evidence="3 4" key="2">
    <citation type="journal article" date="2012" name="Eukaryot. Cell">
        <title>Genome update of Botrytis cinerea strains B05.10 and T4.</title>
        <authorList>
            <person name="Staats M."/>
            <person name="van Kan J.A."/>
        </authorList>
    </citation>
    <scope>NUCLEOTIDE SEQUENCE [LARGE SCALE GENOMIC DNA]</scope>
    <source>
        <strain evidence="3 4">B05.10</strain>
    </source>
</reference>
<evidence type="ECO:0008006" key="5">
    <source>
        <dbReference type="Google" id="ProtNLM"/>
    </source>
</evidence>
<dbReference type="GeneID" id="5426967"/>
<dbReference type="EMBL" id="CP009820">
    <property type="protein sequence ID" value="ATZ58343.1"/>
    <property type="molecule type" value="Genomic_DNA"/>
</dbReference>
<dbReference type="PANTHER" id="PTHR34144:SF8">
    <property type="entry name" value="GLYCOSYLTRANSFERASE FAMILY 69 PROTEIN"/>
    <property type="match status" value="1"/>
</dbReference>
<proteinExistence type="predicted"/>
<accession>A0A384K694</accession>
<sequence length="607" mass="68871">MGIKNQLYKMSRSSSPRYAPLPRNSLDANDYTYEYKDTSVSSRRIASKLLRACRRICKPTYIFLFFILFICWQVVFNASYTNPPKFSIPSDEKVFIAANIVDPKMIDGLWGDNLVALVDAIGKERVYVSVYGGPKDSLMRLSARLPGVQKRIVAESDDVIDLSTLHRITLPSGVTRVKRIEYLADVRNKALDPMTSGEVTEKYERVLFLNDVIFDVEGAMRLLWGTNVNEEGKAEYKAVCGADFITSWKYYDTYATRDTEGYSIGVPIFPWFGGRGDSTSRKDVLAGKDAVRVKSCWGGIVAFDGRFFQKEIAKSTTSSSKEREAQNSDHVYERSSSLAELPLKFRSEPESFWDSSECCLIHADILATPDFSDYTTNTNEAWGEGIFMNPFVRVTYDAKSFHYIKYAKRFERLFTPWQAIINHFAHLPRYNDRRMENEGDIVEDRLWIPNSFTPEQEQAMIDLQKNFGGKYGNASDSMEKKKHGKRDVGDEDSTWQGFDSIPASSSSSYFSAIVGGLKPRAKTSPPPSRIMHAKRQITQSDNALAKPKGYWEREGRYVDYERVARKGGYCGVRQLTILREGVIGIGEKGWVNLRGEVPPREANATRV</sequence>
<dbReference type="InterPro" id="IPR021047">
    <property type="entry name" value="Mannosyltransferase_CMT1"/>
</dbReference>
<keyword evidence="2" id="KW-1133">Transmembrane helix</keyword>
<organism evidence="3 4">
    <name type="scientific">Botryotinia fuckeliana (strain B05.10)</name>
    <name type="common">Noble rot fungus</name>
    <name type="synonym">Botrytis cinerea</name>
    <dbReference type="NCBI Taxonomy" id="332648"/>
    <lineage>
        <taxon>Eukaryota</taxon>
        <taxon>Fungi</taxon>
        <taxon>Dikarya</taxon>
        <taxon>Ascomycota</taxon>
        <taxon>Pezizomycotina</taxon>
        <taxon>Leotiomycetes</taxon>
        <taxon>Helotiales</taxon>
        <taxon>Sclerotiniaceae</taxon>
        <taxon>Botrytis</taxon>
    </lineage>
</organism>
<evidence type="ECO:0000313" key="4">
    <source>
        <dbReference type="Proteomes" id="UP000001798"/>
    </source>
</evidence>
<dbReference type="KEGG" id="bfu:BCIN_16g01560"/>
<evidence type="ECO:0000256" key="1">
    <source>
        <dbReference type="SAM" id="MobiDB-lite"/>
    </source>
</evidence>
<evidence type="ECO:0000313" key="3">
    <source>
        <dbReference type="EMBL" id="ATZ58343.1"/>
    </source>
</evidence>
<protein>
    <recommendedName>
        <fullName evidence="5">Glycosyltransferase family 69 protein</fullName>
    </recommendedName>
</protein>
<dbReference type="PANTHER" id="PTHR34144">
    <property type="entry name" value="CHROMOSOME 8, WHOLE GENOME SHOTGUN SEQUENCE"/>
    <property type="match status" value="1"/>
</dbReference>
<keyword evidence="2" id="KW-0472">Membrane</keyword>
<feature type="transmembrane region" description="Helical" evidence="2">
    <location>
        <begin position="61"/>
        <end position="80"/>
    </location>
</feature>
<keyword evidence="2" id="KW-0812">Transmembrane</keyword>
<keyword evidence="4" id="KW-1185">Reference proteome</keyword>